<dbReference type="Gene3D" id="1.10.10.400">
    <property type="entry name" value="Polyribonucleotide nucleotidyltransferase, RNA-binding domain"/>
    <property type="match status" value="1"/>
</dbReference>
<dbReference type="AlphaFoldDB" id="A0A438JIN7"/>
<gene>
    <name evidence="2" type="primary">PNP2_4</name>
    <name evidence="2" type="ORF">CK203_011015</name>
</gene>
<evidence type="ECO:0000313" key="3">
    <source>
        <dbReference type="Proteomes" id="UP000288805"/>
    </source>
</evidence>
<dbReference type="GO" id="GO:0006396">
    <property type="term" value="P:RNA processing"/>
    <property type="evidence" value="ECO:0007669"/>
    <property type="project" value="InterPro"/>
</dbReference>
<dbReference type="Pfam" id="PF03726">
    <property type="entry name" value="PNPase"/>
    <property type="match status" value="1"/>
</dbReference>
<dbReference type="InterPro" id="IPR012162">
    <property type="entry name" value="PNPase"/>
</dbReference>
<dbReference type="PANTHER" id="PTHR11252:SF16">
    <property type="entry name" value="POLYRIBONUCLEOTIDE NUCLEOTIDYLTRANSFERASE 2, MITOCHONDRIAL"/>
    <property type="match status" value="1"/>
</dbReference>
<evidence type="ECO:0000259" key="1">
    <source>
        <dbReference type="Pfam" id="PF03726"/>
    </source>
</evidence>
<keyword evidence="2" id="KW-0808">Transferase</keyword>
<sequence>MVRSEWLARADRDKTLMIDVQAREISEKDLEAALRLAHPEAVRYLEPQIRLAARAEAPIEAVFTDHTYGKFERGEALDLITQDVKRALEEECDEESLKVLPKVVDTVRKEVSCATRDLHQDPVASFSLSFVD</sequence>
<dbReference type="InterPro" id="IPR036456">
    <property type="entry name" value="PNPase_PH_RNA-bd_sf"/>
</dbReference>
<dbReference type="GO" id="GO:0003723">
    <property type="term" value="F:RNA binding"/>
    <property type="evidence" value="ECO:0007669"/>
    <property type="project" value="InterPro"/>
</dbReference>
<dbReference type="EMBL" id="QGNW01000040">
    <property type="protein sequence ID" value="RVX08815.1"/>
    <property type="molecule type" value="Genomic_DNA"/>
</dbReference>
<dbReference type="PANTHER" id="PTHR11252">
    <property type="entry name" value="POLYRIBONUCLEOTIDE NUCLEOTIDYLTRANSFERASE"/>
    <property type="match status" value="1"/>
</dbReference>
<dbReference type="GO" id="GO:0004654">
    <property type="term" value="F:polyribonucleotide nucleotidyltransferase activity"/>
    <property type="evidence" value="ECO:0007669"/>
    <property type="project" value="InterPro"/>
</dbReference>
<dbReference type="SUPFAM" id="SSF46915">
    <property type="entry name" value="Polynucleotide phosphorylase/guanosine pentaphosphate synthase (PNPase/GPSI), domain 3"/>
    <property type="match status" value="1"/>
</dbReference>
<feature type="domain" description="Polyribonucleotide nucleotidyltransferase RNA-binding" evidence="1">
    <location>
        <begin position="50"/>
        <end position="111"/>
    </location>
</feature>
<comment type="caution">
    <text evidence="2">The sequence shown here is derived from an EMBL/GenBank/DDBJ whole genome shotgun (WGS) entry which is preliminary data.</text>
</comment>
<dbReference type="InterPro" id="IPR015848">
    <property type="entry name" value="PNPase_PH_RNA-bd_bac/org-type"/>
</dbReference>
<accession>A0A438JIN7</accession>
<evidence type="ECO:0000313" key="2">
    <source>
        <dbReference type="EMBL" id="RVX08815.1"/>
    </source>
</evidence>
<protein>
    <submittedName>
        <fullName evidence="2">Polyribonucleotide nucleotidyltransferase 2, mitochondrial</fullName>
    </submittedName>
</protein>
<organism evidence="2 3">
    <name type="scientific">Vitis vinifera</name>
    <name type="common">Grape</name>
    <dbReference type="NCBI Taxonomy" id="29760"/>
    <lineage>
        <taxon>Eukaryota</taxon>
        <taxon>Viridiplantae</taxon>
        <taxon>Streptophyta</taxon>
        <taxon>Embryophyta</taxon>
        <taxon>Tracheophyta</taxon>
        <taxon>Spermatophyta</taxon>
        <taxon>Magnoliopsida</taxon>
        <taxon>eudicotyledons</taxon>
        <taxon>Gunneridae</taxon>
        <taxon>Pentapetalae</taxon>
        <taxon>rosids</taxon>
        <taxon>Vitales</taxon>
        <taxon>Vitaceae</taxon>
        <taxon>Viteae</taxon>
        <taxon>Vitis</taxon>
    </lineage>
</organism>
<dbReference type="GO" id="GO:0006402">
    <property type="term" value="P:mRNA catabolic process"/>
    <property type="evidence" value="ECO:0007669"/>
    <property type="project" value="InterPro"/>
</dbReference>
<name>A0A438JIN7_VITVI</name>
<proteinExistence type="predicted"/>
<dbReference type="Proteomes" id="UP000288805">
    <property type="component" value="Unassembled WGS sequence"/>
</dbReference>
<reference evidence="2 3" key="1">
    <citation type="journal article" date="2018" name="PLoS Genet.">
        <title>Population sequencing reveals clonal diversity and ancestral inbreeding in the grapevine cultivar Chardonnay.</title>
        <authorList>
            <person name="Roach M.J."/>
            <person name="Johnson D.L."/>
            <person name="Bohlmann J."/>
            <person name="van Vuuren H.J."/>
            <person name="Jones S.J."/>
            <person name="Pretorius I.S."/>
            <person name="Schmidt S.A."/>
            <person name="Borneman A.R."/>
        </authorList>
    </citation>
    <scope>NUCLEOTIDE SEQUENCE [LARGE SCALE GENOMIC DNA]</scope>
    <source>
        <strain evidence="3">cv. Chardonnay</strain>
        <tissue evidence="2">Leaf</tissue>
    </source>
</reference>